<dbReference type="NCBIfam" id="TIGR03083">
    <property type="entry name" value="maleylpyruvate isomerase family mycothiol-dependent enzyme"/>
    <property type="match status" value="1"/>
</dbReference>
<dbReference type="SUPFAM" id="SSF109854">
    <property type="entry name" value="DinB/YfiT-like putative metalloenzymes"/>
    <property type="match status" value="1"/>
</dbReference>
<reference evidence="3" key="2">
    <citation type="submission" date="2016-02" db="EMBL/GenBank/DDBJ databases">
        <title>Draft genome sequence of five rapidly growing Mycobacterium species.</title>
        <authorList>
            <person name="Katahira K."/>
            <person name="Gotou Y."/>
            <person name="Iida K."/>
            <person name="Ogura Y."/>
            <person name="Hayashi T."/>
        </authorList>
    </citation>
    <scope>NUCLEOTIDE SEQUENCE [LARGE SCALE GENOMIC DNA]</scope>
    <source>
        <strain evidence="3">JCM15298</strain>
    </source>
</reference>
<name>A0A100WDH2_MYCCR</name>
<dbReference type="EMBL" id="BCSY01000046">
    <property type="protein sequence ID" value="GAS96145.1"/>
    <property type="molecule type" value="Genomic_DNA"/>
</dbReference>
<dbReference type="InterPro" id="IPR017517">
    <property type="entry name" value="Maleyloyr_isom"/>
</dbReference>
<protein>
    <recommendedName>
        <fullName evidence="1">Mycothiol-dependent maleylpyruvate isomerase metal-binding domain-containing protein</fullName>
    </recommendedName>
</protein>
<dbReference type="Proteomes" id="UP000069443">
    <property type="component" value="Unassembled WGS sequence"/>
</dbReference>
<evidence type="ECO:0000313" key="3">
    <source>
        <dbReference type="Proteomes" id="UP000069443"/>
    </source>
</evidence>
<dbReference type="PANTHER" id="PTHR40758:SF1">
    <property type="entry name" value="CONSERVED PROTEIN"/>
    <property type="match status" value="1"/>
</dbReference>
<evidence type="ECO:0000259" key="1">
    <source>
        <dbReference type="Pfam" id="PF11716"/>
    </source>
</evidence>
<organism evidence="2 3">
    <name type="scientific">Mycolicibacterium canariasense</name>
    <name type="common">Mycobacterium canariasense</name>
    <dbReference type="NCBI Taxonomy" id="228230"/>
    <lineage>
        <taxon>Bacteria</taxon>
        <taxon>Bacillati</taxon>
        <taxon>Actinomycetota</taxon>
        <taxon>Actinomycetes</taxon>
        <taxon>Mycobacteriales</taxon>
        <taxon>Mycobacteriaceae</taxon>
        <taxon>Mycolicibacterium</taxon>
    </lineage>
</organism>
<dbReference type="Pfam" id="PF11716">
    <property type="entry name" value="MDMPI_N"/>
    <property type="match status" value="1"/>
</dbReference>
<dbReference type="InterPro" id="IPR034660">
    <property type="entry name" value="DinB/YfiT-like"/>
</dbReference>
<dbReference type="GO" id="GO:0005886">
    <property type="term" value="C:plasma membrane"/>
    <property type="evidence" value="ECO:0007669"/>
    <property type="project" value="TreeGrafter"/>
</dbReference>
<accession>A0A100WDH2</accession>
<reference evidence="3" key="1">
    <citation type="journal article" date="2016" name="Genome Announc.">
        <title>Draft Genome Sequences of Five Rapidly Growing Mycobacterium Species, M. thermoresistibile, M. fortuitum subsp. acetamidolyticum, M. canariasense, M. brisbanense, and M. novocastrense.</title>
        <authorList>
            <person name="Katahira K."/>
            <person name="Ogura Y."/>
            <person name="Gotoh Y."/>
            <person name="Hayashi T."/>
        </authorList>
    </citation>
    <scope>NUCLEOTIDE SEQUENCE [LARGE SCALE GENOMIC DNA]</scope>
    <source>
        <strain evidence="3">JCM15298</strain>
    </source>
</reference>
<dbReference type="InterPro" id="IPR024344">
    <property type="entry name" value="MDMPI_metal-binding"/>
</dbReference>
<feature type="domain" description="Mycothiol-dependent maleylpyruvate isomerase metal-binding" evidence="1">
    <location>
        <begin position="27"/>
        <end position="152"/>
    </location>
</feature>
<dbReference type="PANTHER" id="PTHR40758">
    <property type="entry name" value="CONSERVED PROTEIN"/>
    <property type="match status" value="1"/>
</dbReference>
<comment type="caution">
    <text evidence="2">The sequence shown here is derived from an EMBL/GenBank/DDBJ whole genome shotgun (WGS) entry which is preliminary data.</text>
</comment>
<dbReference type="AlphaFoldDB" id="A0A100WDH2"/>
<dbReference type="GO" id="GO:0046872">
    <property type="term" value="F:metal ion binding"/>
    <property type="evidence" value="ECO:0007669"/>
    <property type="project" value="InterPro"/>
</dbReference>
<proteinExistence type="predicted"/>
<keyword evidence="3" id="KW-1185">Reference proteome</keyword>
<sequence length="275" mass="29501">METSLDFPARKVKALWNAWGMDRAAIIRAESQRLAEVLAATAPEATCPTCPDWNALDLLWHLTEVHWFWAQVLARGARTDGDIGAVEAAKPPRPTDVGELLALREDSTEALLAELGRLDDAEPRWSWCKPDQTVGFTRRMQTYEATMHRVDAELTAGVPVGPIAADVAAGALDHAVDVMWGWLPDGVHYEPSAVAEFVASDADARWLVEVGRWSAPSGRGAPRAVRASGGRPAVTVTAPVLDLALWAWTRGGSVAVTGEPSAEAALRDVVAAGMP</sequence>
<evidence type="ECO:0000313" key="2">
    <source>
        <dbReference type="EMBL" id="GAS96145.1"/>
    </source>
</evidence>
<dbReference type="STRING" id="228230.RMCC_3111"/>
<gene>
    <name evidence="2" type="ORF">RMCC_3111</name>
</gene>